<reference evidence="2" key="1">
    <citation type="submission" date="2023-04" db="EMBL/GenBank/DDBJ databases">
        <title>Black Yeasts Isolated from many extreme environments.</title>
        <authorList>
            <person name="Coleine C."/>
            <person name="Stajich J.E."/>
            <person name="Selbmann L."/>
        </authorList>
    </citation>
    <scope>NUCLEOTIDE SEQUENCE</scope>
    <source>
        <strain evidence="2">CCFEE 5312</strain>
    </source>
</reference>
<feature type="compositionally biased region" description="Polar residues" evidence="1">
    <location>
        <begin position="495"/>
        <end position="507"/>
    </location>
</feature>
<organism evidence="2 3">
    <name type="scientific">Extremus antarcticus</name>
    <dbReference type="NCBI Taxonomy" id="702011"/>
    <lineage>
        <taxon>Eukaryota</taxon>
        <taxon>Fungi</taxon>
        <taxon>Dikarya</taxon>
        <taxon>Ascomycota</taxon>
        <taxon>Pezizomycotina</taxon>
        <taxon>Dothideomycetes</taxon>
        <taxon>Dothideomycetidae</taxon>
        <taxon>Mycosphaerellales</taxon>
        <taxon>Extremaceae</taxon>
        <taxon>Extremus</taxon>
    </lineage>
</organism>
<feature type="compositionally biased region" description="Basic and acidic residues" evidence="1">
    <location>
        <begin position="96"/>
        <end position="107"/>
    </location>
</feature>
<dbReference type="Proteomes" id="UP001271007">
    <property type="component" value="Unassembled WGS sequence"/>
</dbReference>
<comment type="caution">
    <text evidence="2">The sequence shown here is derived from an EMBL/GenBank/DDBJ whole genome shotgun (WGS) entry which is preliminary data.</text>
</comment>
<feature type="compositionally biased region" description="Polar residues" evidence="1">
    <location>
        <begin position="285"/>
        <end position="316"/>
    </location>
</feature>
<feature type="compositionally biased region" description="Polar residues" evidence="1">
    <location>
        <begin position="411"/>
        <end position="427"/>
    </location>
</feature>
<proteinExistence type="predicted"/>
<feature type="region of interest" description="Disordered" evidence="1">
    <location>
        <begin position="243"/>
        <end position="357"/>
    </location>
</feature>
<dbReference type="AlphaFoldDB" id="A0AAJ0D794"/>
<gene>
    <name evidence="2" type="ORF">LTR09_010710</name>
</gene>
<feature type="region of interest" description="Disordered" evidence="1">
    <location>
        <begin position="194"/>
        <end position="219"/>
    </location>
</feature>
<feature type="compositionally biased region" description="Basic and acidic residues" evidence="1">
    <location>
        <begin position="800"/>
        <end position="813"/>
    </location>
</feature>
<name>A0AAJ0D794_9PEZI</name>
<feature type="compositionally biased region" description="Polar residues" evidence="1">
    <location>
        <begin position="132"/>
        <end position="151"/>
    </location>
</feature>
<dbReference type="EMBL" id="JAWDJX010000055">
    <property type="protein sequence ID" value="KAK3047885.1"/>
    <property type="molecule type" value="Genomic_DNA"/>
</dbReference>
<feature type="compositionally biased region" description="Basic and acidic residues" evidence="1">
    <location>
        <begin position="716"/>
        <end position="737"/>
    </location>
</feature>
<feature type="compositionally biased region" description="Polar residues" evidence="1">
    <location>
        <begin position="244"/>
        <end position="259"/>
    </location>
</feature>
<evidence type="ECO:0000256" key="1">
    <source>
        <dbReference type="SAM" id="MobiDB-lite"/>
    </source>
</evidence>
<feature type="region of interest" description="Disordered" evidence="1">
    <location>
        <begin position="1"/>
        <end position="107"/>
    </location>
</feature>
<feature type="compositionally biased region" description="Polar residues" evidence="1">
    <location>
        <begin position="594"/>
        <end position="603"/>
    </location>
</feature>
<accession>A0AAJ0D794</accession>
<feature type="compositionally biased region" description="Low complexity" evidence="1">
    <location>
        <begin position="443"/>
        <end position="455"/>
    </location>
</feature>
<feature type="compositionally biased region" description="Polar residues" evidence="1">
    <location>
        <begin position="70"/>
        <end position="89"/>
    </location>
</feature>
<evidence type="ECO:0000313" key="3">
    <source>
        <dbReference type="Proteomes" id="UP001271007"/>
    </source>
</evidence>
<evidence type="ECO:0008006" key="4">
    <source>
        <dbReference type="Google" id="ProtNLM"/>
    </source>
</evidence>
<feature type="compositionally biased region" description="Basic residues" evidence="1">
    <location>
        <begin position="1"/>
        <end position="11"/>
    </location>
</feature>
<feature type="compositionally biased region" description="Polar residues" evidence="1">
    <location>
        <begin position="611"/>
        <end position="621"/>
    </location>
</feature>
<protein>
    <recommendedName>
        <fullName evidence="4">Erythromycin esterase</fullName>
    </recommendedName>
</protein>
<feature type="compositionally biased region" description="Polar residues" evidence="1">
    <location>
        <begin position="635"/>
        <end position="653"/>
    </location>
</feature>
<keyword evidence="3" id="KW-1185">Reference proteome</keyword>
<feature type="region of interest" description="Disordered" evidence="1">
    <location>
        <begin position="388"/>
        <end position="529"/>
    </location>
</feature>
<feature type="region of interest" description="Disordered" evidence="1">
    <location>
        <begin position="119"/>
        <end position="152"/>
    </location>
</feature>
<feature type="region of interest" description="Disordered" evidence="1">
    <location>
        <begin position="677"/>
        <end position="832"/>
    </location>
</feature>
<feature type="region of interest" description="Disordered" evidence="1">
    <location>
        <begin position="594"/>
        <end position="662"/>
    </location>
</feature>
<sequence length="832" mass="89439">MARRSSARLRGRNSSTPKRVSLSHDAPTRTPRTAPTKLGSLHESDEMPGSFPQSASPEPRPSPGMESRKTTTMIPLNFGDTTPENTTPIRPSAQEMHPERHHQSTAKPMEEARWLGFSNMAPHTEPPKHSSKIATLQGTPTRTPTRKSNMESPKIQFTFAREQSLELSPAAKLLMSEKREEAAKIRAEMVASGEAEGMEGISAAGRRIATPKGKKGRFSDMHKEEFKKMDSIANHPAALRAAINKSSVNSTPVHIQTEGQKVALASPTKSLKRSQSKAELDEHQPYQQRSLPRSSSKPNLGLQSASQLPRSHSTKTLGDDSEQSSPSKRVKRFEAQDVSIARPSSQHSEKASPATPASKIVAFSKLATPTQASLARATSIKAVNTTKIPAPPLGLARSPSKPSLHAAAHEATQQSTPLLSRSPSKASLFSRPAVKAPEEDGKPSSPLLLRSPLKSFVLKKTTEDGEPSSPQVTYPSLLSRAPRKGSVAKNHGPEASNNVPALSTPLLSRSPAKITMPVEKSETATTSIPTTGSKLLGRFNLLRASPMKSILRSPQRLYSDDPSKVAAGTHLATPPKIMKKASLADGTITASAQKRVDFSSSTKARYERAQSELSSTPTKAATPSPRVAVAVEIPQPSTTAYPTLPSRDTTPMVSPQKRRQTATPADFTFRAGQHNIIFSQSPNAPPSNKRASTIRHVSAEPKLPSAPLTTAKKRKFDFENRDAGGSEKAGDMSDKENAGVGDEEVEERPAKRMKQSAPSPSPSPKKSAVGQAGGQAMQLDAKLEEKKVTRRPTLGVKPKKGSEGAVKEKEKKASSTISRARLNALAQPKKRA</sequence>
<evidence type="ECO:0000313" key="2">
    <source>
        <dbReference type="EMBL" id="KAK3047885.1"/>
    </source>
</evidence>